<dbReference type="GO" id="GO:0003677">
    <property type="term" value="F:DNA binding"/>
    <property type="evidence" value="ECO:0007669"/>
    <property type="project" value="InterPro"/>
</dbReference>
<sequence length="42" mass="4949">MFRYSCDEEDRALLMEEKKLSRSAGRCYLMVMDDVTELLGRS</sequence>
<evidence type="ECO:0000313" key="2">
    <source>
        <dbReference type="EMBL" id="PIO58379.1"/>
    </source>
</evidence>
<dbReference type="Pfam" id="PF21229">
    <property type="entry name" value="TdIF1_2nd"/>
    <property type="match status" value="1"/>
</dbReference>
<evidence type="ECO:0000313" key="3">
    <source>
        <dbReference type="Proteomes" id="UP000230423"/>
    </source>
</evidence>
<dbReference type="EMBL" id="KZ361373">
    <property type="protein sequence ID" value="PIO58379.1"/>
    <property type="molecule type" value="Genomic_DNA"/>
</dbReference>
<keyword evidence="3" id="KW-1185">Reference proteome</keyword>
<name>A0A2G9TK58_TELCI</name>
<feature type="domain" description="TdIF1 C-terminal" evidence="1">
    <location>
        <begin position="1"/>
        <end position="39"/>
    </location>
</feature>
<reference evidence="2 3" key="1">
    <citation type="submission" date="2015-09" db="EMBL/GenBank/DDBJ databases">
        <title>Draft genome of the parasitic nematode Teladorsagia circumcincta isolate WARC Sus (inbred).</title>
        <authorList>
            <person name="Mitreva M."/>
        </authorList>
    </citation>
    <scope>NUCLEOTIDE SEQUENCE [LARGE SCALE GENOMIC DNA]</scope>
    <source>
        <strain evidence="2 3">S</strain>
    </source>
</reference>
<dbReference type="OrthoDB" id="5860246at2759"/>
<dbReference type="AlphaFoldDB" id="A0A2G9TK58"/>
<organism evidence="2 3">
    <name type="scientific">Teladorsagia circumcincta</name>
    <name type="common">Brown stomach worm</name>
    <name type="synonym">Ostertagia circumcincta</name>
    <dbReference type="NCBI Taxonomy" id="45464"/>
    <lineage>
        <taxon>Eukaryota</taxon>
        <taxon>Metazoa</taxon>
        <taxon>Ecdysozoa</taxon>
        <taxon>Nematoda</taxon>
        <taxon>Chromadorea</taxon>
        <taxon>Rhabditida</taxon>
        <taxon>Rhabditina</taxon>
        <taxon>Rhabditomorpha</taxon>
        <taxon>Strongyloidea</taxon>
        <taxon>Trichostrongylidae</taxon>
        <taxon>Teladorsagia</taxon>
    </lineage>
</organism>
<proteinExistence type="predicted"/>
<accession>A0A2G9TK58</accession>
<dbReference type="Proteomes" id="UP000230423">
    <property type="component" value="Unassembled WGS sequence"/>
</dbReference>
<protein>
    <recommendedName>
        <fullName evidence="1">TdIF1 C-terminal domain-containing protein</fullName>
    </recommendedName>
</protein>
<dbReference type="InterPro" id="IPR049121">
    <property type="entry name" value="TdIF1_C"/>
</dbReference>
<gene>
    <name evidence="2" type="ORF">TELCIR_20187</name>
</gene>
<evidence type="ECO:0000259" key="1">
    <source>
        <dbReference type="Pfam" id="PF21229"/>
    </source>
</evidence>